<feature type="coiled-coil region" evidence="1">
    <location>
        <begin position="163"/>
        <end position="193"/>
    </location>
</feature>
<keyword evidence="4" id="KW-1185">Reference proteome</keyword>
<dbReference type="EMBL" id="JAIZPD010000004">
    <property type="protein sequence ID" value="KAH0964521.1"/>
    <property type="molecule type" value="Genomic_DNA"/>
</dbReference>
<dbReference type="OrthoDB" id="4922226at2759"/>
<evidence type="ECO:0000313" key="3">
    <source>
        <dbReference type="EMBL" id="KAH0964521.1"/>
    </source>
</evidence>
<proteinExistence type="predicted"/>
<feature type="region of interest" description="Disordered" evidence="2">
    <location>
        <begin position="1"/>
        <end position="39"/>
    </location>
</feature>
<evidence type="ECO:0000256" key="1">
    <source>
        <dbReference type="SAM" id="Coils"/>
    </source>
</evidence>
<keyword evidence="1" id="KW-0175">Coiled coil</keyword>
<accession>A0A9P8SKW4</accession>
<reference evidence="3" key="1">
    <citation type="submission" date="2021-09" db="EMBL/GenBank/DDBJ databases">
        <title>A high-quality genome of the endoparasitic fungus Hirsutella rhossiliensis with a comparison of Hirsutella genomes reveals transposable elements contributing to genome size variation.</title>
        <authorList>
            <person name="Lin R."/>
            <person name="Jiao Y."/>
            <person name="Sun X."/>
            <person name="Ling J."/>
            <person name="Xie B."/>
            <person name="Cheng X."/>
        </authorList>
    </citation>
    <scope>NUCLEOTIDE SEQUENCE</scope>
    <source>
        <strain evidence="3">HR02</strain>
    </source>
</reference>
<dbReference type="AlphaFoldDB" id="A0A9P8SKW4"/>
<gene>
    <name evidence="3" type="ORF">HRG_04949</name>
</gene>
<feature type="coiled-coil region" evidence="1">
    <location>
        <begin position="256"/>
        <end position="283"/>
    </location>
</feature>
<dbReference type="Proteomes" id="UP000824596">
    <property type="component" value="Unassembled WGS sequence"/>
</dbReference>
<name>A0A9P8SKW4_9HYPO</name>
<evidence type="ECO:0000313" key="4">
    <source>
        <dbReference type="Proteomes" id="UP000824596"/>
    </source>
</evidence>
<protein>
    <submittedName>
        <fullName evidence="3">Uncharacterized protein</fullName>
    </submittedName>
</protein>
<dbReference type="RefSeq" id="XP_044722034.1">
    <property type="nucleotide sequence ID" value="XM_044863420.1"/>
</dbReference>
<comment type="caution">
    <text evidence="3">The sequence shown here is derived from an EMBL/GenBank/DDBJ whole genome shotgun (WGS) entry which is preliminary data.</text>
</comment>
<dbReference type="GeneID" id="68354078"/>
<sequence length="317" mass="35428">MARRKRQQIPQGFEFDFDLQQGQVSQKRRRRQTNDVPDPAMFLEDPFFGGHIGQPGPATINGGGIHYRFVHDENSLGPPFPVQKRTEPPILVASHSLLELGLDIPPQLGNEEVVRRKGAIWDELKYQSDNIPSLPPSKVPDLPPKEELPAFVEIPAGLDADSRAVLEEENNRIAKLAQDIDRERNNMAAKKSRSLRVEGIAGYRELCVQATAKLFFHRLVDVASGRDPDSWERLPENIRGDMLGVIRMAVRKAEDDRTAKKKAAEAQARFQRAQEKKAQLEAAAALAGPVSFEQTGTLVSQDEFDDTFQVETPDHGV</sequence>
<evidence type="ECO:0000256" key="2">
    <source>
        <dbReference type="SAM" id="MobiDB-lite"/>
    </source>
</evidence>
<organism evidence="3 4">
    <name type="scientific">Hirsutella rhossiliensis</name>
    <dbReference type="NCBI Taxonomy" id="111463"/>
    <lineage>
        <taxon>Eukaryota</taxon>
        <taxon>Fungi</taxon>
        <taxon>Dikarya</taxon>
        <taxon>Ascomycota</taxon>
        <taxon>Pezizomycotina</taxon>
        <taxon>Sordariomycetes</taxon>
        <taxon>Hypocreomycetidae</taxon>
        <taxon>Hypocreales</taxon>
        <taxon>Ophiocordycipitaceae</taxon>
        <taxon>Hirsutella</taxon>
    </lineage>
</organism>